<dbReference type="Gene3D" id="1.10.10.10">
    <property type="entry name" value="Winged helix-like DNA-binding domain superfamily/Winged helix DNA-binding domain"/>
    <property type="match status" value="1"/>
</dbReference>
<dbReference type="PANTHER" id="PTHR30346:SF17">
    <property type="entry name" value="LYSR FAMILY TRANSCRIPTIONAL REGULATOR"/>
    <property type="match status" value="1"/>
</dbReference>
<dbReference type="InterPro" id="IPR036390">
    <property type="entry name" value="WH_DNA-bd_sf"/>
</dbReference>
<organism evidence="6 7">
    <name type="scientific">Denitrobaculum tricleocarpae</name>
    <dbReference type="NCBI Taxonomy" id="2591009"/>
    <lineage>
        <taxon>Bacteria</taxon>
        <taxon>Pseudomonadati</taxon>
        <taxon>Pseudomonadota</taxon>
        <taxon>Alphaproteobacteria</taxon>
        <taxon>Rhodospirillales</taxon>
        <taxon>Rhodospirillaceae</taxon>
        <taxon>Denitrobaculum</taxon>
    </lineage>
</organism>
<dbReference type="OrthoDB" id="9811588at2"/>
<reference evidence="6 7" key="1">
    <citation type="submission" date="2019-06" db="EMBL/GenBank/DDBJ databases">
        <title>Whole genome sequence for Rhodospirillaceae sp. R148.</title>
        <authorList>
            <person name="Wang G."/>
        </authorList>
    </citation>
    <scope>NUCLEOTIDE SEQUENCE [LARGE SCALE GENOMIC DNA]</scope>
    <source>
        <strain evidence="6 7">R148</strain>
    </source>
</reference>
<dbReference type="SUPFAM" id="SSF53850">
    <property type="entry name" value="Periplasmic binding protein-like II"/>
    <property type="match status" value="1"/>
</dbReference>
<dbReference type="InterPro" id="IPR000847">
    <property type="entry name" value="LysR_HTH_N"/>
</dbReference>
<dbReference type="PANTHER" id="PTHR30346">
    <property type="entry name" value="TRANSCRIPTIONAL DUAL REGULATOR HCAR-RELATED"/>
    <property type="match status" value="1"/>
</dbReference>
<dbReference type="PRINTS" id="PR00039">
    <property type="entry name" value="HTHLYSR"/>
</dbReference>
<dbReference type="GO" id="GO:0032993">
    <property type="term" value="C:protein-DNA complex"/>
    <property type="evidence" value="ECO:0007669"/>
    <property type="project" value="TreeGrafter"/>
</dbReference>
<dbReference type="Pfam" id="PF00126">
    <property type="entry name" value="HTH_1"/>
    <property type="match status" value="1"/>
</dbReference>
<evidence type="ECO:0000256" key="1">
    <source>
        <dbReference type="ARBA" id="ARBA00009437"/>
    </source>
</evidence>
<dbReference type="InterPro" id="IPR036388">
    <property type="entry name" value="WH-like_DNA-bd_sf"/>
</dbReference>
<dbReference type="GO" id="GO:0003700">
    <property type="term" value="F:DNA-binding transcription factor activity"/>
    <property type="evidence" value="ECO:0007669"/>
    <property type="project" value="InterPro"/>
</dbReference>
<dbReference type="PROSITE" id="PS50931">
    <property type="entry name" value="HTH_LYSR"/>
    <property type="match status" value="1"/>
</dbReference>
<dbReference type="Pfam" id="PF03466">
    <property type="entry name" value="LysR_substrate"/>
    <property type="match status" value="1"/>
</dbReference>
<dbReference type="EMBL" id="VHSH01000005">
    <property type="protein sequence ID" value="TQV79371.1"/>
    <property type="molecule type" value="Genomic_DNA"/>
</dbReference>
<keyword evidence="7" id="KW-1185">Reference proteome</keyword>
<evidence type="ECO:0000256" key="4">
    <source>
        <dbReference type="ARBA" id="ARBA00023163"/>
    </source>
</evidence>
<comment type="similarity">
    <text evidence="1">Belongs to the LysR transcriptional regulatory family.</text>
</comment>
<proteinExistence type="inferred from homology"/>
<dbReference type="AlphaFoldDB" id="A0A545TQH7"/>
<keyword evidence="4" id="KW-0804">Transcription</keyword>
<sequence>MARSALDHRVLRQFLAVAEAGSVRGGAAKLNISQPPLTQAIKRLENDLGLTLFERLPKGMTLTTAGRVLAEEAMDLLARLDRAEGRVRRTLEANPLIRIGFVSAALNGALQELLSSIEGRPVDLAEMTTPEQQSALIEGRIDVGLLHPPIDVKDLPQRSLGRDPFLAALPDRHALADRTELAFAEIATEPFVLFPREQGPSLMGAIERLAFEHNATLRVAASAPRVHSQLAIVAGGIGVGLVTVSMAKALQFHGVRFVEITDTKDRLFTELVIVGDADLIALD</sequence>
<evidence type="ECO:0000313" key="6">
    <source>
        <dbReference type="EMBL" id="TQV79371.1"/>
    </source>
</evidence>
<comment type="caution">
    <text evidence="6">The sequence shown here is derived from an EMBL/GenBank/DDBJ whole genome shotgun (WGS) entry which is preliminary data.</text>
</comment>
<gene>
    <name evidence="6" type="ORF">FKG95_17145</name>
</gene>
<accession>A0A545TQH7</accession>
<evidence type="ECO:0000256" key="2">
    <source>
        <dbReference type="ARBA" id="ARBA00023015"/>
    </source>
</evidence>
<evidence type="ECO:0000259" key="5">
    <source>
        <dbReference type="PROSITE" id="PS50931"/>
    </source>
</evidence>
<dbReference type="FunFam" id="1.10.10.10:FF:000001">
    <property type="entry name" value="LysR family transcriptional regulator"/>
    <property type="match status" value="1"/>
</dbReference>
<evidence type="ECO:0000256" key="3">
    <source>
        <dbReference type="ARBA" id="ARBA00023125"/>
    </source>
</evidence>
<protein>
    <submittedName>
        <fullName evidence="6">LysR family transcriptional regulator</fullName>
    </submittedName>
</protein>
<feature type="domain" description="HTH lysR-type" evidence="5">
    <location>
        <begin position="6"/>
        <end position="63"/>
    </location>
</feature>
<dbReference type="Gene3D" id="3.40.190.10">
    <property type="entry name" value="Periplasmic binding protein-like II"/>
    <property type="match status" value="2"/>
</dbReference>
<name>A0A545TQH7_9PROT</name>
<dbReference type="Proteomes" id="UP000315252">
    <property type="component" value="Unassembled WGS sequence"/>
</dbReference>
<dbReference type="RefSeq" id="WP_142897595.1">
    <property type="nucleotide sequence ID" value="NZ_ML660056.1"/>
</dbReference>
<dbReference type="SUPFAM" id="SSF46785">
    <property type="entry name" value="Winged helix' DNA-binding domain"/>
    <property type="match status" value="1"/>
</dbReference>
<dbReference type="GO" id="GO:0003677">
    <property type="term" value="F:DNA binding"/>
    <property type="evidence" value="ECO:0007669"/>
    <property type="project" value="UniProtKB-KW"/>
</dbReference>
<dbReference type="CDD" id="cd08414">
    <property type="entry name" value="PBP2_LTTR_aromatics_like"/>
    <property type="match status" value="1"/>
</dbReference>
<keyword evidence="3" id="KW-0238">DNA-binding</keyword>
<evidence type="ECO:0000313" key="7">
    <source>
        <dbReference type="Proteomes" id="UP000315252"/>
    </source>
</evidence>
<dbReference type="InterPro" id="IPR005119">
    <property type="entry name" value="LysR_subst-bd"/>
</dbReference>
<keyword evidence="2" id="KW-0805">Transcription regulation</keyword>